<evidence type="ECO:0000256" key="3">
    <source>
        <dbReference type="ARBA" id="ARBA00022801"/>
    </source>
</evidence>
<dbReference type="Gene3D" id="3.40.140.10">
    <property type="entry name" value="Cytidine Deaminase, domain 2"/>
    <property type="match status" value="1"/>
</dbReference>
<dbReference type="PANTHER" id="PTHR34858:SF1">
    <property type="entry name" value="CYSO-CYSTEINE PEPTIDASE"/>
    <property type="match status" value="1"/>
</dbReference>
<dbReference type="EMBL" id="UOGA01000277">
    <property type="protein sequence ID" value="VAX24756.1"/>
    <property type="molecule type" value="Genomic_DNA"/>
</dbReference>
<dbReference type="CDD" id="cd08070">
    <property type="entry name" value="MPN_like"/>
    <property type="match status" value="1"/>
</dbReference>
<keyword evidence="3" id="KW-0378">Hydrolase</keyword>
<dbReference type="InterPro" id="IPR000555">
    <property type="entry name" value="JAMM/MPN+_dom"/>
</dbReference>
<reference evidence="7" key="1">
    <citation type="submission" date="2018-06" db="EMBL/GenBank/DDBJ databases">
        <authorList>
            <person name="Zhirakovskaya E."/>
        </authorList>
    </citation>
    <scope>NUCLEOTIDE SEQUENCE</scope>
</reference>
<dbReference type="InterPro" id="IPR028090">
    <property type="entry name" value="JAB_dom_prok"/>
</dbReference>
<evidence type="ECO:0000256" key="1">
    <source>
        <dbReference type="ARBA" id="ARBA00022670"/>
    </source>
</evidence>
<dbReference type="SMART" id="SM00232">
    <property type="entry name" value="JAB_MPN"/>
    <property type="match status" value="1"/>
</dbReference>
<gene>
    <name evidence="7" type="ORF">MNBD_NITROSPINAE04-1829</name>
</gene>
<keyword evidence="4" id="KW-0862">Zinc</keyword>
<dbReference type="InterPro" id="IPR051929">
    <property type="entry name" value="VirAsm_ModProt"/>
</dbReference>
<accession>A0A3B1C2M4</accession>
<evidence type="ECO:0000256" key="2">
    <source>
        <dbReference type="ARBA" id="ARBA00022723"/>
    </source>
</evidence>
<dbReference type="GO" id="GO:0006508">
    <property type="term" value="P:proteolysis"/>
    <property type="evidence" value="ECO:0007669"/>
    <property type="project" value="UniProtKB-KW"/>
</dbReference>
<keyword evidence="1" id="KW-0645">Protease</keyword>
<dbReference type="GO" id="GO:0008235">
    <property type="term" value="F:metalloexopeptidase activity"/>
    <property type="evidence" value="ECO:0007669"/>
    <property type="project" value="TreeGrafter"/>
</dbReference>
<name>A0A3B1C2M4_9ZZZZ</name>
<dbReference type="InterPro" id="IPR037518">
    <property type="entry name" value="MPN"/>
</dbReference>
<dbReference type="PROSITE" id="PS50249">
    <property type="entry name" value="MPN"/>
    <property type="match status" value="1"/>
</dbReference>
<feature type="domain" description="MPN" evidence="6">
    <location>
        <begin position="2"/>
        <end position="148"/>
    </location>
</feature>
<evidence type="ECO:0000313" key="7">
    <source>
        <dbReference type="EMBL" id="VAX24756.1"/>
    </source>
</evidence>
<proteinExistence type="predicted"/>
<dbReference type="AlphaFoldDB" id="A0A3B1C2M4"/>
<organism evidence="7">
    <name type="scientific">hydrothermal vent metagenome</name>
    <dbReference type="NCBI Taxonomy" id="652676"/>
    <lineage>
        <taxon>unclassified sequences</taxon>
        <taxon>metagenomes</taxon>
        <taxon>ecological metagenomes</taxon>
    </lineage>
</organism>
<dbReference type="PANTHER" id="PTHR34858">
    <property type="entry name" value="CYSO-CYSTEINE PEPTIDASE"/>
    <property type="match status" value="1"/>
</dbReference>
<dbReference type="GO" id="GO:0008270">
    <property type="term" value="F:zinc ion binding"/>
    <property type="evidence" value="ECO:0007669"/>
    <property type="project" value="TreeGrafter"/>
</dbReference>
<keyword evidence="2" id="KW-0479">Metal-binding</keyword>
<keyword evidence="5" id="KW-0482">Metalloprotease</keyword>
<dbReference type="SUPFAM" id="SSF102712">
    <property type="entry name" value="JAB1/MPN domain"/>
    <property type="match status" value="1"/>
</dbReference>
<evidence type="ECO:0000256" key="5">
    <source>
        <dbReference type="ARBA" id="ARBA00023049"/>
    </source>
</evidence>
<evidence type="ECO:0000259" key="6">
    <source>
        <dbReference type="PROSITE" id="PS50249"/>
    </source>
</evidence>
<protein>
    <recommendedName>
        <fullName evidence="6">MPN domain-containing protein</fullName>
    </recommendedName>
</protein>
<dbReference type="Pfam" id="PF14464">
    <property type="entry name" value="Prok-JAB"/>
    <property type="match status" value="1"/>
</dbReference>
<sequence length="156" mass="17952">MLKLRPEDIQVMKDHAERDFPNECCGVIIGDHDDPSNNEVRPCANIQQELKEKDPERYSRDADTGYYLDPKDLMKAMKDASKRGLDIAGFYHSHPNHDAYWSEEDQRAAMWGGADEPSYPDACHVVISIRNGVAKEAAGFKWSNEEKMYKRYDIKL</sequence>
<evidence type="ECO:0000256" key="4">
    <source>
        <dbReference type="ARBA" id="ARBA00022833"/>
    </source>
</evidence>